<dbReference type="RefSeq" id="XP_039118360.1">
    <property type="nucleotide sequence ID" value="XM_039262426.1"/>
</dbReference>
<dbReference type="PANTHER" id="PTHR31170">
    <property type="entry name" value="BNAC04G53230D PROTEIN"/>
    <property type="match status" value="1"/>
</dbReference>
<dbReference type="AlphaFoldDB" id="A0AB40ATW6"/>
<feature type="transmembrane region" description="Helical" evidence="2">
    <location>
        <begin position="622"/>
        <end position="645"/>
    </location>
</feature>
<organism evidence="3 4">
    <name type="scientific">Dioscorea cayennensis subsp. rotundata</name>
    <name type="common">White Guinea yam</name>
    <name type="synonym">Dioscorea rotundata</name>
    <dbReference type="NCBI Taxonomy" id="55577"/>
    <lineage>
        <taxon>Eukaryota</taxon>
        <taxon>Viridiplantae</taxon>
        <taxon>Streptophyta</taxon>
        <taxon>Embryophyta</taxon>
        <taxon>Tracheophyta</taxon>
        <taxon>Spermatophyta</taxon>
        <taxon>Magnoliopsida</taxon>
        <taxon>Liliopsida</taxon>
        <taxon>Dioscoreales</taxon>
        <taxon>Dioscoreaceae</taxon>
        <taxon>Dioscorea</taxon>
    </lineage>
</organism>
<proteinExistence type="predicted"/>
<protein>
    <submittedName>
        <fullName evidence="4">UPF0481 protein At3g47200-like isoform X1</fullName>
    </submittedName>
</protein>
<feature type="coiled-coil region" evidence="1">
    <location>
        <begin position="120"/>
        <end position="147"/>
    </location>
</feature>
<keyword evidence="2" id="KW-0812">Transmembrane</keyword>
<keyword evidence="2" id="KW-1133">Transmembrane helix</keyword>
<evidence type="ECO:0000313" key="4">
    <source>
        <dbReference type="RefSeq" id="XP_039118360.1"/>
    </source>
</evidence>
<accession>A0AB40ATW6</accession>
<keyword evidence="3" id="KW-1185">Reference proteome</keyword>
<evidence type="ECO:0000313" key="3">
    <source>
        <dbReference type="Proteomes" id="UP001515500"/>
    </source>
</evidence>
<sequence>MTTSTRDSHEIIIQPELNRCEKNIGESMTTSYAEEGERTMTEENKEEPWKAFIEEETKKLNLKYYQEQTVTMSIFQLPAYATSITPRSVSFGPFHHGEQNLKFAEYWKQMAVLKFISRTNQSLEHLIGEMRKAMDELQANYALLEDKWRNDIEFVKLMIWDGCFMLELLRNDPSTSFIYNPHFGAHGGQGRLPPRVWDVLLLDNQLPLLVIKVLLQIEAESTEKPPLADKEINNLVFKLLGMKDMHDATPTLGLHILDLCRKGMIGPLIGNNTASSSPESSQIMFSAVKLHESGVRFEKSPTNRIRDISFDKDKGILMLPSLNIDEATEPTFLSLMLFELLHLMPQGDLLRQLQELADTFPHKFEKLSQLFEQVTRQRDKQFQSKLNIPDEILSQVQSKLNIPDLIQRQLQSGFPEIQKEIMPYMLIGRMPTQLEIDIGVCEEFYDLFYDKVYKEVHSQINQLQEKINKDVFDQAFAQAFQQAFQTIPHLGKQILDEEFPKQVAKLSEKQAQGFDQEVVSYIFFMRDLIDSDRDVHFLKSKKIIFVDKESEQAVAQLLKSLTERFSHISTSEIAVIRRNVNEYSKRNVTRLFFRLNKVSTSLKRRVKRWLEILMNLYFDNPWSAMGVIGGVILLVLTCLQTYFSFLSYQHPKDKV</sequence>
<dbReference type="PANTHER" id="PTHR31170:SF18">
    <property type="entry name" value="(WILD MALAYSIAN BANANA) HYPOTHETICAL PROTEIN"/>
    <property type="match status" value="1"/>
</dbReference>
<evidence type="ECO:0000256" key="1">
    <source>
        <dbReference type="SAM" id="Coils"/>
    </source>
</evidence>
<gene>
    <name evidence="4" type="primary">LOC120254305</name>
</gene>
<keyword evidence="1" id="KW-0175">Coiled coil</keyword>
<evidence type="ECO:0000256" key="2">
    <source>
        <dbReference type="SAM" id="Phobius"/>
    </source>
</evidence>
<dbReference type="Proteomes" id="UP001515500">
    <property type="component" value="Unplaced"/>
</dbReference>
<name>A0AB40ATW6_DIOCR</name>
<dbReference type="Pfam" id="PF03140">
    <property type="entry name" value="DUF247"/>
    <property type="match status" value="2"/>
</dbReference>
<keyword evidence="2" id="KW-0472">Membrane</keyword>
<dbReference type="GeneID" id="120254305"/>
<reference evidence="4" key="1">
    <citation type="submission" date="2025-08" db="UniProtKB">
        <authorList>
            <consortium name="RefSeq"/>
        </authorList>
    </citation>
    <scope>IDENTIFICATION</scope>
</reference>
<dbReference type="InterPro" id="IPR004158">
    <property type="entry name" value="DUF247_pln"/>
</dbReference>